<dbReference type="AlphaFoldDB" id="A0A1C3XY97"/>
<reference evidence="2 3" key="1">
    <citation type="submission" date="2016-08" db="EMBL/GenBank/DDBJ databases">
        <authorList>
            <person name="Seilhamer J.J."/>
        </authorList>
    </citation>
    <scope>NUCLEOTIDE SEQUENCE [LARGE SCALE GENOMIC DNA]</scope>
    <source>
        <strain evidence="2 3">HBR26</strain>
    </source>
</reference>
<protein>
    <submittedName>
        <fullName evidence="2">Uncharacterized protein</fullName>
    </submittedName>
</protein>
<dbReference type="STRING" id="1138170.GA0061105_102226"/>
<name>A0A1C3XY97_9HYPH</name>
<gene>
    <name evidence="2" type="ORF">GA0061105_102226</name>
</gene>
<accession>A0A1C3XY97</accession>
<dbReference type="RefSeq" id="WP_092748593.1">
    <property type="nucleotide sequence ID" value="NZ_FMAJ01000002.1"/>
</dbReference>
<feature type="compositionally biased region" description="Basic and acidic residues" evidence="1">
    <location>
        <begin position="32"/>
        <end position="51"/>
    </location>
</feature>
<evidence type="ECO:0000256" key="1">
    <source>
        <dbReference type="SAM" id="MobiDB-lite"/>
    </source>
</evidence>
<evidence type="ECO:0000313" key="3">
    <source>
        <dbReference type="Proteomes" id="UP000198723"/>
    </source>
</evidence>
<evidence type="ECO:0000313" key="2">
    <source>
        <dbReference type="EMBL" id="SCB57237.1"/>
    </source>
</evidence>
<feature type="compositionally biased region" description="Basic and acidic residues" evidence="1">
    <location>
        <begin position="63"/>
        <end position="77"/>
    </location>
</feature>
<dbReference type="EMBL" id="FMAJ01000002">
    <property type="protein sequence ID" value="SCB57237.1"/>
    <property type="molecule type" value="Genomic_DNA"/>
</dbReference>
<sequence length="77" mass="8391">MHVEAWLRQAGGNNSPSLKFAAKKLEALMMDPKDKEPAEGSRETVDKELARQGKGKPQADGGKSAERKGTERGARKK</sequence>
<proteinExistence type="predicted"/>
<dbReference type="Proteomes" id="UP000198723">
    <property type="component" value="Unassembled WGS sequence"/>
</dbReference>
<organism evidence="2 3">
    <name type="scientific">Rhizobium aethiopicum</name>
    <dbReference type="NCBI Taxonomy" id="1138170"/>
    <lineage>
        <taxon>Bacteria</taxon>
        <taxon>Pseudomonadati</taxon>
        <taxon>Pseudomonadota</taxon>
        <taxon>Alphaproteobacteria</taxon>
        <taxon>Hyphomicrobiales</taxon>
        <taxon>Rhizobiaceae</taxon>
        <taxon>Rhizobium/Agrobacterium group</taxon>
        <taxon>Rhizobium</taxon>
    </lineage>
</organism>
<feature type="region of interest" description="Disordered" evidence="1">
    <location>
        <begin position="32"/>
        <end position="77"/>
    </location>
</feature>